<dbReference type="InterPro" id="IPR051531">
    <property type="entry name" value="N-acetyltransferase"/>
</dbReference>
<dbReference type="PROSITE" id="PS51186">
    <property type="entry name" value="GNAT"/>
    <property type="match status" value="1"/>
</dbReference>
<evidence type="ECO:0000313" key="2">
    <source>
        <dbReference type="EMBL" id="CAA9259209.1"/>
    </source>
</evidence>
<dbReference type="GO" id="GO:0016747">
    <property type="term" value="F:acyltransferase activity, transferring groups other than amino-acyl groups"/>
    <property type="evidence" value="ECO:0007669"/>
    <property type="project" value="InterPro"/>
</dbReference>
<accession>A0A6J4ITZ8</accession>
<sequence length="128" mass="14481">MALDTFARHRYGLWLVYPKGQLEAVGLVGLYGFFSEPQPQLLYALLPPYQGQGFATEASRRIVQYAFDALGYAYLEASCDVPNVASVRVMERLGMGRLKEERTDGKALVWYRLEREAYRAAPRQGLAN</sequence>
<name>A0A6J4ITZ8_9SPHI</name>
<dbReference type="EMBL" id="CADCTQ010000214">
    <property type="protein sequence ID" value="CAA9259209.1"/>
    <property type="molecule type" value="Genomic_DNA"/>
</dbReference>
<dbReference type="InterPro" id="IPR016181">
    <property type="entry name" value="Acyl_CoA_acyltransferase"/>
</dbReference>
<feature type="domain" description="N-acetyltransferase" evidence="1">
    <location>
        <begin position="1"/>
        <end position="116"/>
    </location>
</feature>
<dbReference type="PANTHER" id="PTHR43792:SF1">
    <property type="entry name" value="N-ACETYLTRANSFERASE DOMAIN-CONTAINING PROTEIN"/>
    <property type="match status" value="1"/>
</dbReference>
<reference evidence="2" key="1">
    <citation type="submission" date="2020-02" db="EMBL/GenBank/DDBJ databases">
        <authorList>
            <person name="Meier V. D."/>
        </authorList>
    </citation>
    <scope>NUCLEOTIDE SEQUENCE</scope>
    <source>
        <strain evidence="2">AVDCRST_MAG56</strain>
    </source>
</reference>
<evidence type="ECO:0000259" key="1">
    <source>
        <dbReference type="PROSITE" id="PS51186"/>
    </source>
</evidence>
<proteinExistence type="predicted"/>
<protein>
    <recommendedName>
        <fullName evidence="1">N-acetyltransferase domain-containing protein</fullName>
    </recommendedName>
</protein>
<dbReference type="PANTHER" id="PTHR43792">
    <property type="entry name" value="GNAT FAMILY, PUTATIVE (AFU_ORTHOLOGUE AFUA_3G00765)-RELATED-RELATED"/>
    <property type="match status" value="1"/>
</dbReference>
<organism evidence="2">
    <name type="scientific">uncultured Cytophagales bacterium</name>
    <dbReference type="NCBI Taxonomy" id="158755"/>
    <lineage>
        <taxon>Bacteria</taxon>
        <taxon>Pseudomonadati</taxon>
        <taxon>Bacteroidota</taxon>
        <taxon>Sphingobacteriia</taxon>
        <taxon>Sphingobacteriales</taxon>
        <taxon>environmental samples</taxon>
    </lineage>
</organism>
<dbReference type="Gene3D" id="3.40.630.30">
    <property type="match status" value="1"/>
</dbReference>
<gene>
    <name evidence="2" type="ORF">AVDCRST_MAG56-2438</name>
</gene>
<dbReference type="InterPro" id="IPR000182">
    <property type="entry name" value="GNAT_dom"/>
</dbReference>
<dbReference type="SUPFAM" id="SSF55729">
    <property type="entry name" value="Acyl-CoA N-acyltransferases (Nat)"/>
    <property type="match status" value="1"/>
</dbReference>
<dbReference type="AlphaFoldDB" id="A0A6J4ITZ8"/>
<dbReference type="Pfam" id="PF13302">
    <property type="entry name" value="Acetyltransf_3"/>
    <property type="match status" value="1"/>
</dbReference>